<dbReference type="InterPro" id="IPR047928">
    <property type="entry name" value="Perm_prefix_1"/>
</dbReference>
<dbReference type="NCBIfam" id="NF038403">
    <property type="entry name" value="perm_prefix_1"/>
    <property type="match status" value="1"/>
</dbReference>
<accession>A0ABW1P699</accession>
<feature type="transmembrane region" description="Helical" evidence="1">
    <location>
        <begin position="129"/>
        <end position="153"/>
    </location>
</feature>
<evidence type="ECO:0000313" key="2">
    <source>
        <dbReference type="EMBL" id="MFC6090953.1"/>
    </source>
</evidence>
<dbReference type="RefSeq" id="WP_380637156.1">
    <property type="nucleotide sequence ID" value="NZ_JBHSQO010000015.1"/>
</dbReference>
<evidence type="ECO:0000256" key="1">
    <source>
        <dbReference type="SAM" id="Phobius"/>
    </source>
</evidence>
<reference evidence="3" key="1">
    <citation type="journal article" date="2019" name="Int. J. Syst. Evol. Microbiol.">
        <title>The Global Catalogue of Microorganisms (GCM) 10K type strain sequencing project: providing services to taxonomists for standard genome sequencing and annotation.</title>
        <authorList>
            <consortium name="The Broad Institute Genomics Platform"/>
            <consortium name="The Broad Institute Genome Sequencing Center for Infectious Disease"/>
            <person name="Wu L."/>
            <person name="Ma J."/>
        </authorList>
    </citation>
    <scope>NUCLEOTIDE SEQUENCE [LARGE SCALE GENOMIC DNA]</scope>
    <source>
        <strain evidence="3">CGMCC 4.7246</strain>
    </source>
</reference>
<keyword evidence="1" id="KW-0812">Transmembrane</keyword>
<keyword evidence="1" id="KW-0472">Membrane</keyword>
<gene>
    <name evidence="2" type="ORF">ACFP3R_16870</name>
</gene>
<keyword evidence="3" id="KW-1185">Reference proteome</keyword>
<organism evidence="2 3">
    <name type="scientific">Saccharothrix lopnurensis</name>
    <dbReference type="NCBI Taxonomy" id="1670621"/>
    <lineage>
        <taxon>Bacteria</taxon>
        <taxon>Bacillati</taxon>
        <taxon>Actinomycetota</taxon>
        <taxon>Actinomycetes</taxon>
        <taxon>Pseudonocardiales</taxon>
        <taxon>Pseudonocardiaceae</taxon>
        <taxon>Saccharothrix</taxon>
    </lineage>
</organism>
<keyword evidence="1" id="KW-1133">Transmembrane helix</keyword>
<sequence length="227" mass="23153">MKATAPGRPASADPVTDYVTALADALRGPARVKSALMREVHDGLTDAVEAQTRRGVPRTRAARHALREFGAADELAPSFQRELTLAQTRRTARVLGVTVPVLVVCHLLVHTAAPGAGPGSDWRLGALAAHLGAVATTAGLLTVTALAATGPLTRLLPTPHRLPPAVAWTATAASVGMALAAVALAVVSALSANWPVTSLACVLAAVSHAAAATSARACRECARAVNR</sequence>
<feature type="transmembrane region" description="Helical" evidence="1">
    <location>
        <begin position="165"/>
        <end position="190"/>
    </location>
</feature>
<dbReference type="Proteomes" id="UP001596220">
    <property type="component" value="Unassembled WGS sequence"/>
</dbReference>
<comment type="caution">
    <text evidence="2">The sequence shown here is derived from an EMBL/GenBank/DDBJ whole genome shotgun (WGS) entry which is preliminary data.</text>
</comment>
<dbReference type="EMBL" id="JBHSQO010000015">
    <property type="protein sequence ID" value="MFC6090953.1"/>
    <property type="molecule type" value="Genomic_DNA"/>
</dbReference>
<feature type="transmembrane region" description="Helical" evidence="1">
    <location>
        <begin position="91"/>
        <end position="109"/>
    </location>
</feature>
<evidence type="ECO:0000313" key="3">
    <source>
        <dbReference type="Proteomes" id="UP001596220"/>
    </source>
</evidence>
<name>A0ABW1P699_9PSEU</name>
<protein>
    <submittedName>
        <fullName evidence="2">Permease prefix domain 1-containing protein</fullName>
    </submittedName>
</protein>
<proteinExistence type="predicted"/>
<feature type="transmembrane region" description="Helical" evidence="1">
    <location>
        <begin position="196"/>
        <end position="218"/>
    </location>
</feature>